<evidence type="ECO:0000256" key="5">
    <source>
        <dbReference type="ARBA" id="ARBA00023002"/>
    </source>
</evidence>
<dbReference type="AlphaFoldDB" id="A0A5B2ZA72"/>
<keyword evidence="4 7" id="KW-0521">NADP</keyword>
<dbReference type="PANTHER" id="PTHR43821">
    <property type="entry name" value="NAD(P)H NITROREDUCTASE YDJA-RELATED"/>
    <property type="match status" value="1"/>
</dbReference>
<reference evidence="11 12" key="2">
    <citation type="submission" date="2019-09" db="EMBL/GenBank/DDBJ databases">
        <authorList>
            <person name="Mazur A."/>
        </authorList>
    </citation>
    <scope>NUCLEOTIDE SEQUENCE [LARGE SCALE GENOMIC DNA]</scope>
    <source>
        <strain evidence="11 12">3729k</strain>
    </source>
</reference>
<dbReference type="Gene3D" id="3.40.109.10">
    <property type="entry name" value="NADH Oxidase"/>
    <property type="match status" value="1"/>
</dbReference>
<evidence type="ECO:0000313" key="11">
    <source>
        <dbReference type="EMBL" id="KAA2284180.1"/>
    </source>
</evidence>
<dbReference type="InterPro" id="IPR000415">
    <property type="entry name" value="Nitroreductase-like"/>
</dbReference>
<feature type="domain" description="Nitroreductase" evidence="10">
    <location>
        <begin position="8"/>
        <end position="165"/>
    </location>
</feature>
<keyword evidence="12" id="KW-1185">Reference proteome</keyword>
<feature type="binding site" description="in other chain" evidence="8">
    <location>
        <begin position="10"/>
        <end position="12"/>
    </location>
    <ligand>
        <name>FMN</name>
        <dbReference type="ChEBI" id="CHEBI:58210"/>
        <note>ligand shared between dimeric partners</note>
    </ligand>
</feature>
<feature type="region of interest" description="Disordered" evidence="9">
    <location>
        <begin position="169"/>
        <end position="188"/>
    </location>
</feature>
<dbReference type="Proteomes" id="UP000322165">
    <property type="component" value="Unassembled WGS sequence"/>
</dbReference>
<evidence type="ECO:0000256" key="4">
    <source>
        <dbReference type="ARBA" id="ARBA00022857"/>
    </source>
</evidence>
<comment type="similarity">
    <text evidence="1 7">Belongs to the nitroreductase family.</text>
</comment>
<evidence type="ECO:0000256" key="7">
    <source>
        <dbReference type="PIRNR" id="PIRNR000232"/>
    </source>
</evidence>
<dbReference type="SUPFAM" id="SSF55469">
    <property type="entry name" value="FMN-dependent nitroreductase-like"/>
    <property type="match status" value="1"/>
</dbReference>
<dbReference type="PIRSF" id="PIRSF000232">
    <property type="entry name" value="YdjA"/>
    <property type="match status" value="1"/>
</dbReference>
<evidence type="ECO:0000256" key="3">
    <source>
        <dbReference type="ARBA" id="ARBA00022643"/>
    </source>
</evidence>
<protein>
    <recommendedName>
        <fullName evidence="7">Putative NAD(P)H nitroreductase</fullName>
        <ecNumber evidence="7">1.-.-.-</ecNumber>
    </recommendedName>
</protein>
<organism evidence="11 12">
    <name type="scientific">Arenimonas fontis</name>
    <dbReference type="NCBI Taxonomy" id="2608255"/>
    <lineage>
        <taxon>Bacteria</taxon>
        <taxon>Pseudomonadati</taxon>
        <taxon>Pseudomonadota</taxon>
        <taxon>Gammaproteobacteria</taxon>
        <taxon>Lysobacterales</taxon>
        <taxon>Lysobacteraceae</taxon>
        <taxon>Arenimonas</taxon>
    </lineage>
</organism>
<keyword evidence="3 7" id="KW-0288">FMN</keyword>
<comment type="caution">
    <text evidence="11">The sequence shown here is derived from an EMBL/GenBank/DDBJ whole genome shotgun (WGS) entry which is preliminary data.</text>
</comment>
<evidence type="ECO:0000256" key="8">
    <source>
        <dbReference type="PIRSR" id="PIRSR000232-1"/>
    </source>
</evidence>
<dbReference type="Pfam" id="PF00881">
    <property type="entry name" value="Nitroreductase"/>
    <property type="match status" value="1"/>
</dbReference>
<reference evidence="11 12" key="1">
    <citation type="submission" date="2019-09" db="EMBL/GenBank/DDBJ databases">
        <title>Arenimonas chukotkensis sp. nov., a bacterium isolated from Chukotka hot spring, Arctic region, Russia.</title>
        <authorList>
            <person name="Zayulina K.S."/>
            <person name="Prokofeva M.I."/>
            <person name="Elcheninov A.G."/>
            <person name="Novikov A."/>
            <person name="Kochetkova T.V."/>
            <person name="Kublanov I.V."/>
        </authorList>
    </citation>
    <scope>NUCLEOTIDE SEQUENCE [LARGE SCALE GENOMIC DNA]</scope>
    <source>
        <strain evidence="11 12">3729k</strain>
    </source>
</reference>
<evidence type="ECO:0000256" key="9">
    <source>
        <dbReference type="SAM" id="MobiDB-lite"/>
    </source>
</evidence>
<dbReference type="CDD" id="cd02135">
    <property type="entry name" value="YdjA-like"/>
    <property type="match status" value="1"/>
</dbReference>
<dbReference type="PANTHER" id="PTHR43821:SF1">
    <property type="entry name" value="NAD(P)H NITROREDUCTASE YDJA-RELATED"/>
    <property type="match status" value="1"/>
</dbReference>
<accession>A0A5B2ZA72</accession>
<evidence type="ECO:0000256" key="2">
    <source>
        <dbReference type="ARBA" id="ARBA00022630"/>
    </source>
</evidence>
<evidence type="ECO:0000256" key="1">
    <source>
        <dbReference type="ARBA" id="ARBA00007118"/>
    </source>
</evidence>
<evidence type="ECO:0000259" key="10">
    <source>
        <dbReference type="Pfam" id="PF00881"/>
    </source>
</evidence>
<feature type="binding site" description="in other chain" evidence="8">
    <location>
        <begin position="135"/>
        <end position="137"/>
    </location>
    <ligand>
        <name>FMN</name>
        <dbReference type="ChEBI" id="CHEBI:58210"/>
        <note>ligand shared between dimeric partners</note>
    </ligand>
</feature>
<dbReference type="EC" id="1.-.-.-" evidence="7"/>
<keyword evidence="6 7" id="KW-0520">NAD</keyword>
<feature type="binding site" evidence="8">
    <location>
        <position position="41"/>
    </location>
    <ligand>
        <name>FMN</name>
        <dbReference type="ChEBI" id="CHEBI:58210"/>
        <note>ligand shared between dimeric partners</note>
    </ligand>
</feature>
<feature type="binding site" evidence="8">
    <location>
        <position position="37"/>
    </location>
    <ligand>
        <name>FMN</name>
        <dbReference type="ChEBI" id="CHEBI:58210"/>
        <note>ligand shared between dimeric partners</note>
    </ligand>
</feature>
<keyword evidence="2 7" id="KW-0285">Flavoprotein</keyword>
<keyword evidence="5 7" id="KW-0560">Oxidoreductase</keyword>
<name>A0A5B2ZA72_9GAMM</name>
<dbReference type="EMBL" id="VUOD01000009">
    <property type="protein sequence ID" value="KAA2284180.1"/>
    <property type="molecule type" value="Genomic_DNA"/>
</dbReference>
<dbReference type="InterPro" id="IPR052530">
    <property type="entry name" value="NAD(P)H_nitroreductase"/>
</dbReference>
<gene>
    <name evidence="11" type="ORF">F0415_10555</name>
</gene>
<proteinExistence type="inferred from homology"/>
<dbReference type="InterPro" id="IPR029479">
    <property type="entry name" value="Nitroreductase"/>
</dbReference>
<sequence length="188" mass="20474">MDCLDFLSRRRSVPARLLGEPGPTQEQVQAMLAAAVRVPDHGKLAPWRFLCIRGDARQALGELLATRLLEREPAAAPAQLDKERQRFVHAPLVLAVVACLVPGHKVPEQEQLLSGGALCFALLQAAQALGFGAQWLTGWAAYDPAITARLGLASNERILGFIHIGTPQAEAPERPRPDPMQRLADWTP</sequence>
<dbReference type="InterPro" id="IPR026021">
    <property type="entry name" value="YdjA-like"/>
</dbReference>
<dbReference type="GO" id="GO:0016491">
    <property type="term" value="F:oxidoreductase activity"/>
    <property type="evidence" value="ECO:0007669"/>
    <property type="project" value="UniProtKB-UniRule"/>
</dbReference>
<comment type="cofactor">
    <cofactor evidence="8">
        <name>FMN</name>
        <dbReference type="ChEBI" id="CHEBI:58210"/>
    </cofactor>
    <text evidence="8">Binds 1 FMN per subunit.</text>
</comment>
<dbReference type="RefSeq" id="WP_149861185.1">
    <property type="nucleotide sequence ID" value="NZ_VUOD01000009.1"/>
</dbReference>
<evidence type="ECO:0000313" key="12">
    <source>
        <dbReference type="Proteomes" id="UP000322165"/>
    </source>
</evidence>
<evidence type="ECO:0000256" key="6">
    <source>
        <dbReference type="ARBA" id="ARBA00023027"/>
    </source>
</evidence>